<dbReference type="RefSeq" id="WP_109838767.1">
    <property type="nucleotide sequence ID" value="NZ_QGKM01000055.1"/>
</dbReference>
<reference evidence="1 2" key="1">
    <citation type="submission" date="2018-05" db="EMBL/GenBank/DDBJ databases">
        <title>Leucothrix arctica sp. nov., isolated from Arctic seawater.</title>
        <authorList>
            <person name="Choi A."/>
            <person name="Baek K."/>
        </authorList>
    </citation>
    <scope>NUCLEOTIDE SEQUENCE [LARGE SCALE GENOMIC DNA]</scope>
    <source>
        <strain evidence="1 2">JCM 18388</strain>
    </source>
</reference>
<name>A0A317CE15_9GAMM</name>
<accession>A0A317CE15</accession>
<keyword evidence="2" id="KW-1185">Reference proteome</keyword>
<sequence>MHTENDIDPLDTERLDLKRTDKPRGFYANKTTDNDCYIKVSLDLLKQFDSVEEIHEVLESYVNTKNT</sequence>
<protein>
    <submittedName>
        <fullName evidence="1">Uncharacterized protein</fullName>
    </submittedName>
</protein>
<gene>
    <name evidence="1" type="ORF">DKW60_16500</name>
</gene>
<proteinExistence type="predicted"/>
<evidence type="ECO:0000313" key="2">
    <source>
        <dbReference type="Proteomes" id="UP000245539"/>
    </source>
</evidence>
<evidence type="ECO:0000313" key="1">
    <source>
        <dbReference type="EMBL" id="PWQ94372.1"/>
    </source>
</evidence>
<dbReference type="EMBL" id="QGKM01000055">
    <property type="protein sequence ID" value="PWQ94372.1"/>
    <property type="molecule type" value="Genomic_DNA"/>
</dbReference>
<comment type="caution">
    <text evidence="1">The sequence shown here is derived from an EMBL/GenBank/DDBJ whole genome shotgun (WGS) entry which is preliminary data.</text>
</comment>
<organism evidence="1 2">
    <name type="scientific">Leucothrix pacifica</name>
    <dbReference type="NCBI Taxonomy" id="1247513"/>
    <lineage>
        <taxon>Bacteria</taxon>
        <taxon>Pseudomonadati</taxon>
        <taxon>Pseudomonadota</taxon>
        <taxon>Gammaproteobacteria</taxon>
        <taxon>Thiotrichales</taxon>
        <taxon>Thiotrichaceae</taxon>
        <taxon>Leucothrix</taxon>
    </lineage>
</organism>
<dbReference type="AlphaFoldDB" id="A0A317CE15"/>
<dbReference type="Proteomes" id="UP000245539">
    <property type="component" value="Unassembled WGS sequence"/>
</dbReference>